<dbReference type="InterPro" id="IPR010378">
    <property type="entry name" value="TRAPPC13"/>
</dbReference>
<dbReference type="InParanoid" id="A0A423XM39"/>
<comment type="caution">
    <text evidence="4">The sequence shown here is derived from an EMBL/GenBank/DDBJ whole genome shotgun (WGS) entry which is preliminary data.</text>
</comment>
<evidence type="ECO:0000259" key="3">
    <source>
        <dbReference type="Pfam" id="PF23647"/>
    </source>
</evidence>
<keyword evidence="5" id="KW-1185">Reference proteome</keyword>
<dbReference type="EMBL" id="LKEB01000003">
    <property type="protein sequence ID" value="ROW17223.1"/>
    <property type="molecule type" value="Genomic_DNA"/>
</dbReference>
<accession>A0A423XM39</accession>
<dbReference type="AlphaFoldDB" id="A0A423XM39"/>
<sequence>MSHQRYASHDPVKEPHSISLKVLRLSRPSLVAQHAIPTIESPSTTTPHPPPIPASLAYTTTHDTNPSRFLLSPILNLPPSFGSAYVGETFSCTLCANHEIPPAPEPPTAQPPGGVDGGLPPPPSQPQPPAAPRKHIRDVRIEAEMKTPASQTVTKLTLRPSPSPTPTATTPSPEGGDGGGGGGSSSSNNDNAVDLDPGRTLQRIVNFDLKEEGNHVLGVTVSYYEATETSGRTRTFRKLYQFVCKPSLIVRTKVSPLSPSSSQKPPLHEGAAVDEEKEALAPADADTDADEKGLQGRGSRGKRRRWVLEAQLENCSEDTTELERVVLDLEAGLSSRDCNWGASGSPKPVLHPGEVEQVCFVIEELEGGSAEEQDGKIIFGILSIAWRSEMGQKGFLATNKLGTRHVK</sequence>
<feature type="domain" description="Trafficking protein particle complex subunit 13 N-terminal" evidence="2">
    <location>
        <begin position="16"/>
        <end position="244"/>
    </location>
</feature>
<evidence type="ECO:0008006" key="6">
    <source>
        <dbReference type="Google" id="ProtNLM"/>
    </source>
</evidence>
<gene>
    <name evidence="4" type="ORF">VPNG_01205</name>
</gene>
<dbReference type="InterPro" id="IPR055427">
    <property type="entry name" value="TRAPPC13_N"/>
</dbReference>
<dbReference type="OrthoDB" id="10250284at2759"/>
<proteinExistence type="predicted"/>
<feature type="region of interest" description="Disordered" evidence="1">
    <location>
        <begin position="254"/>
        <end position="300"/>
    </location>
</feature>
<dbReference type="PANTHER" id="PTHR13134">
    <property type="entry name" value="TRAFFICKING PROTEIN PARTICLE COMPLEX SUBUNIT 13"/>
    <property type="match status" value="1"/>
</dbReference>
<reference evidence="4 5" key="1">
    <citation type="submission" date="2015-09" db="EMBL/GenBank/DDBJ databases">
        <title>Host preference determinants of Valsa canker pathogens revealed by comparative genomics.</title>
        <authorList>
            <person name="Yin Z."/>
            <person name="Huang L."/>
        </authorList>
    </citation>
    <scope>NUCLEOTIDE SEQUENCE [LARGE SCALE GENOMIC DNA]</scope>
    <source>
        <strain evidence="4 5">SXYLt</strain>
    </source>
</reference>
<dbReference type="PANTHER" id="PTHR13134:SF3">
    <property type="entry name" value="TRAFFICKING PROTEIN PARTICLE COMPLEX SUBUNIT 13"/>
    <property type="match status" value="1"/>
</dbReference>
<protein>
    <recommendedName>
        <fullName evidence="6">Trafficking protein particle complex subunit 13</fullName>
    </recommendedName>
</protein>
<feature type="compositionally biased region" description="Pro residues" evidence="1">
    <location>
        <begin position="119"/>
        <end position="131"/>
    </location>
</feature>
<feature type="region of interest" description="Disordered" evidence="1">
    <location>
        <begin position="38"/>
        <end position="60"/>
    </location>
</feature>
<evidence type="ECO:0000259" key="2">
    <source>
        <dbReference type="Pfam" id="PF06159"/>
    </source>
</evidence>
<dbReference type="Pfam" id="PF06159">
    <property type="entry name" value="TRAPPC13_N"/>
    <property type="match status" value="1"/>
</dbReference>
<organism evidence="4 5">
    <name type="scientific">Cytospora leucostoma</name>
    <dbReference type="NCBI Taxonomy" id="1230097"/>
    <lineage>
        <taxon>Eukaryota</taxon>
        <taxon>Fungi</taxon>
        <taxon>Dikarya</taxon>
        <taxon>Ascomycota</taxon>
        <taxon>Pezizomycotina</taxon>
        <taxon>Sordariomycetes</taxon>
        <taxon>Sordariomycetidae</taxon>
        <taxon>Diaporthales</taxon>
        <taxon>Cytosporaceae</taxon>
        <taxon>Cytospora</taxon>
    </lineage>
</organism>
<evidence type="ECO:0000313" key="4">
    <source>
        <dbReference type="EMBL" id="ROW17223.1"/>
    </source>
</evidence>
<evidence type="ECO:0000313" key="5">
    <source>
        <dbReference type="Proteomes" id="UP000285146"/>
    </source>
</evidence>
<dbReference type="InterPro" id="IPR055429">
    <property type="entry name" value="TRAPPC13_M"/>
</dbReference>
<evidence type="ECO:0000256" key="1">
    <source>
        <dbReference type="SAM" id="MobiDB-lite"/>
    </source>
</evidence>
<feature type="compositionally biased region" description="Low complexity" evidence="1">
    <location>
        <begin position="255"/>
        <end position="265"/>
    </location>
</feature>
<feature type="compositionally biased region" description="Gly residues" evidence="1">
    <location>
        <begin position="175"/>
        <end position="184"/>
    </location>
</feature>
<dbReference type="STRING" id="1230097.A0A423XM39"/>
<dbReference type="GO" id="GO:1990072">
    <property type="term" value="C:TRAPPIII protein complex"/>
    <property type="evidence" value="ECO:0007669"/>
    <property type="project" value="TreeGrafter"/>
</dbReference>
<dbReference type="Pfam" id="PF23647">
    <property type="entry name" value="TRAPPC13_M"/>
    <property type="match status" value="1"/>
</dbReference>
<feature type="region of interest" description="Disordered" evidence="1">
    <location>
        <begin position="101"/>
        <end position="196"/>
    </location>
</feature>
<feature type="domain" description="Trafficking protein particle complex subunit 13 middle" evidence="3">
    <location>
        <begin position="307"/>
        <end position="401"/>
    </location>
</feature>
<dbReference type="Proteomes" id="UP000285146">
    <property type="component" value="Unassembled WGS sequence"/>
</dbReference>
<feature type="compositionally biased region" description="Pro residues" evidence="1">
    <location>
        <begin position="101"/>
        <end position="110"/>
    </location>
</feature>
<name>A0A423XM39_9PEZI</name>